<dbReference type="EMBL" id="JBDJNQ010000009">
    <property type="protein sequence ID" value="MEN5379264.1"/>
    <property type="molecule type" value="Genomic_DNA"/>
</dbReference>
<evidence type="ECO:0008006" key="3">
    <source>
        <dbReference type="Google" id="ProtNLM"/>
    </source>
</evidence>
<evidence type="ECO:0000313" key="2">
    <source>
        <dbReference type="Proteomes" id="UP001409291"/>
    </source>
</evidence>
<reference evidence="1 2" key="1">
    <citation type="submission" date="2024-04" db="EMBL/GenBank/DDBJ databases">
        <title>WGS of bacteria from Torrens River.</title>
        <authorList>
            <person name="Wyrsch E.R."/>
            <person name="Drigo B."/>
        </authorList>
    </citation>
    <scope>NUCLEOTIDE SEQUENCE [LARGE SCALE GENOMIC DNA]</scope>
    <source>
        <strain evidence="1 2">TWI391</strain>
    </source>
</reference>
<gene>
    <name evidence="1" type="ORF">ABE541_18510</name>
</gene>
<sequence>MVQIFKTNVTNKKEAKLLAVILSKENPDYNINFDLDDCDNILRIENVEIKNHCIITCLQELGYTCEILN</sequence>
<name>A0ABV0BXH0_9SPHI</name>
<proteinExistence type="predicted"/>
<comment type="caution">
    <text evidence="1">The sequence shown here is derived from an EMBL/GenBank/DDBJ whole genome shotgun (WGS) entry which is preliminary data.</text>
</comment>
<accession>A0ABV0BXH0</accession>
<evidence type="ECO:0000313" key="1">
    <source>
        <dbReference type="EMBL" id="MEN5379264.1"/>
    </source>
</evidence>
<protein>
    <recommendedName>
        <fullName evidence="3">HMA domain-containing protein</fullName>
    </recommendedName>
</protein>
<dbReference type="RefSeq" id="WP_132767608.1">
    <property type="nucleotide sequence ID" value="NZ_JAOQNK010000001.1"/>
</dbReference>
<keyword evidence="2" id="KW-1185">Reference proteome</keyword>
<organism evidence="1 2">
    <name type="scientific">Sphingobacterium kitahiroshimense</name>
    <dbReference type="NCBI Taxonomy" id="470446"/>
    <lineage>
        <taxon>Bacteria</taxon>
        <taxon>Pseudomonadati</taxon>
        <taxon>Bacteroidota</taxon>
        <taxon>Sphingobacteriia</taxon>
        <taxon>Sphingobacteriales</taxon>
        <taxon>Sphingobacteriaceae</taxon>
        <taxon>Sphingobacterium</taxon>
    </lineage>
</organism>
<dbReference type="Proteomes" id="UP001409291">
    <property type="component" value="Unassembled WGS sequence"/>
</dbReference>